<evidence type="ECO:0000256" key="3">
    <source>
        <dbReference type="ARBA" id="ARBA00022840"/>
    </source>
</evidence>
<proteinExistence type="predicted"/>
<gene>
    <name evidence="6" type="ORF">G3I70_41415</name>
</gene>
<dbReference type="PANTHER" id="PTHR19211">
    <property type="entry name" value="ATP-BINDING TRANSPORT PROTEIN-RELATED"/>
    <property type="match status" value="1"/>
</dbReference>
<evidence type="ECO:0000313" key="7">
    <source>
        <dbReference type="Proteomes" id="UP000475532"/>
    </source>
</evidence>
<dbReference type="SUPFAM" id="SSF52540">
    <property type="entry name" value="P-loop containing nucleoside triphosphate hydrolases"/>
    <property type="match status" value="2"/>
</dbReference>
<dbReference type="CDD" id="cd03221">
    <property type="entry name" value="ABCF_EF-3"/>
    <property type="match status" value="1"/>
</dbReference>
<evidence type="ECO:0000256" key="4">
    <source>
        <dbReference type="SAM" id="Coils"/>
    </source>
</evidence>
<feature type="domain" description="ABC transporter" evidence="5">
    <location>
        <begin position="337"/>
        <end position="555"/>
    </location>
</feature>
<evidence type="ECO:0000256" key="1">
    <source>
        <dbReference type="ARBA" id="ARBA00022737"/>
    </source>
</evidence>
<feature type="domain" description="ABC transporter" evidence="5">
    <location>
        <begin position="15"/>
        <end position="281"/>
    </location>
</feature>
<keyword evidence="3 6" id="KW-0067">ATP-binding</keyword>
<dbReference type="GO" id="GO:0005524">
    <property type="term" value="F:ATP binding"/>
    <property type="evidence" value="ECO:0007669"/>
    <property type="project" value="UniProtKB-KW"/>
</dbReference>
<sequence length="555" mass="59448">MNTTITLPARARAQLAAEGIRVVRGGRTVLRDVNMSVSPGARWGVVGENGRGKTTLLHVLSGVLVPDEGTVKRVGTFGIAEQAMSAGGDATVGEAIDLELADTRAALQAFDEAVQAMTEGRPGADDAYTSALDAAEALDAWDADRRVDLALEALGAVTDRGRRLSELSVGQRYRVRLACLLGAEHDFLLLDEPTNHLDAAGLDFLTARLRAHPGGVVVVSHDRALLSDVATTILDLDPSRDGRPAVYGDGFAGYRQGREAELRRWEEEYERQRGEHARLTRDLSEARNRLVTGWRPDKGTGKHQRATRAPALVRAVHRRRDDLERHAVTAPEPPRRFSMPDLPSRPGAALLAADGVRVASRLPHEVSVALESGARLVVTGPNGSGKSTLLAVLAGRLPPTRGTVRRAPDTRVRLLAQESPQADGRRAHEVFAAHIGRLTTTGALAEAEAVPLSALGLLSSADAGKPVRELSMGQQRRLDLAMALAARSHVLLLDEPTNHLSIALVDELTDALQATKAAVVLATHDRRLLRDTATWPTLPLGDLGRRTSQSGRTAG</sequence>
<evidence type="ECO:0000256" key="2">
    <source>
        <dbReference type="ARBA" id="ARBA00022741"/>
    </source>
</evidence>
<dbReference type="RefSeq" id="WP_163063603.1">
    <property type="nucleotide sequence ID" value="NZ_JAAGLI010001098.1"/>
</dbReference>
<keyword evidence="1" id="KW-0677">Repeat</keyword>
<dbReference type="EMBL" id="JAAGLI010001098">
    <property type="protein sequence ID" value="NEA28914.1"/>
    <property type="molecule type" value="Genomic_DNA"/>
</dbReference>
<reference evidence="6 7" key="1">
    <citation type="submission" date="2020-01" db="EMBL/GenBank/DDBJ databases">
        <title>Insect and environment-associated Actinomycetes.</title>
        <authorList>
            <person name="Currrie C."/>
            <person name="Chevrette M."/>
            <person name="Carlson C."/>
            <person name="Stubbendieck R."/>
            <person name="Wendt-Pienkowski E."/>
        </authorList>
    </citation>
    <scope>NUCLEOTIDE SEQUENCE [LARGE SCALE GENOMIC DNA]</scope>
    <source>
        <strain evidence="6 7">SID10258</strain>
    </source>
</reference>
<keyword evidence="4" id="KW-0175">Coiled coil</keyword>
<protein>
    <submittedName>
        <fullName evidence="6">ABC-F family ATP-binding cassette domain-containing protein</fullName>
    </submittedName>
</protein>
<feature type="coiled-coil region" evidence="4">
    <location>
        <begin position="255"/>
        <end position="289"/>
    </location>
</feature>
<dbReference type="InterPro" id="IPR003593">
    <property type="entry name" value="AAA+_ATPase"/>
</dbReference>
<dbReference type="PANTHER" id="PTHR19211:SF14">
    <property type="entry name" value="ATP-BINDING CASSETTE SUB-FAMILY F MEMBER 1"/>
    <property type="match status" value="1"/>
</dbReference>
<accession>A0A6L9QY98</accession>
<dbReference type="Gene3D" id="3.40.50.300">
    <property type="entry name" value="P-loop containing nucleotide triphosphate hydrolases"/>
    <property type="match status" value="2"/>
</dbReference>
<dbReference type="SMART" id="SM00382">
    <property type="entry name" value="AAA"/>
    <property type="match status" value="2"/>
</dbReference>
<dbReference type="PROSITE" id="PS50893">
    <property type="entry name" value="ABC_TRANSPORTER_2"/>
    <property type="match status" value="2"/>
</dbReference>
<dbReference type="InterPro" id="IPR003439">
    <property type="entry name" value="ABC_transporter-like_ATP-bd"/>
</dbReference>
<organism evidence="6 7">
    <name type="scientific">Actinomadura bangladeshensis</name>
    <dbReference type="NCBI Taxonomy" id="453573"/>
    <lineage>
        <taxon>Bacteria</taxon>
        <taxon>Bacillati</taxon>
        <taxon>Actinomycetota</taxon>
        <taxon>Actinomycetes</taxon>
        <taxon>Streptosporangiales</taxon>
        <taxon>Thermomonosporaceae</taxon>
        <taxon>Actinomadura</taxon>
    </lineage>
</organism>
<dbReference type="Proteomes" id="UP000475532">
    <property type="component" value="Unassembled WGS sequence"/>
</dbReference>
<comment type="caution">
    <text evidence="6">The sequence shown here is derived from an EMBL/GenBank/DDBJ whole genome shotgun (WGS) entry which is preliminary data.</text>
</comment>
<evidence type="ECO:0000259" key="5">
    <source>
        <dbReference type="PROSITE" id="PS50893"/>
    </source>
</evidence>
<evidence type="ECO:0000313" key="6">
    <source>
        <dbReference type="EMBL" id="NEA28914.1"/>
    </source>
</evidence>
<name>A0A6L9QY98_9ACTN</name>
<dbReference type="InterPro" id="IPR050611">
    <property type="entry name" value="ABCF"/>
</dbReference>
<dbReference type="FunFam" id="3.40.50.300:FF:000011">
    <property type="entry name" value="Putative ABC transporter ATP-binding component"/>
    <property type="match status" value="1"/>
</dbReference>
<dbReference type="Pfam" id="PF00005">
    <property type="entry name" value="ABC_tran"/>
    <property type="match status" value="2"/>
</dbReference>
<dbReference type="InterPro" id="IPR027417">
    <property type="entry name" value="P-loop_NTPase"/>
</dbReference>
<keyword evidence="2" id="KW-0547">Nucleotide-binding</keyword>
<dbReference type="GO" id="GO:0016887">
    <property type="term" value="F:ATP hydrolysis activity"/>
    <property type="evidence" value="ECO:0007669"/>
    <property type="project" value="InterPro"/>
</dbReference>
<dbReference type="AlphaFoldDB" id="A0A6L9QY98"/>